<comment type="caution">
    <text evidence="4">The sequence shown here is derived from an EMBL/GenBank/DDBJ whole genome shotgun (WGS) entry which is preliminary data.</text>
</comment>
<gene>
    <name evidence="4" type="ORF">MED297_09996</name>
</gene>
<keyword evidence="5" id="KW-1185">Reference proteome</keyword>
<accession>A4BA77</accession>
<evidence type="ECO:0000256" key="1">
    <source>
        <dbReference type="ARBA" id="ARBA00008558"/>
    </source>
</evidence>
<sequence length="414" mass="47295">MKTPSRPCHLRDIAQTQLSEQILPVWKQHARRADQGVMGTLTADAQSQTDQPKGSIMNSRALWSFSLLHRLEPQTELQMSALRLYHGFCDEFFDDATGLVHWQLPVESSDTFALLAQTYAIYALSQFAVACNHPEALQRAEQLTEVLFQSFAREDGTFAGIYQKGVDPSRQQPDHIETCGQLHVLEALTQLYLARPSSRLKRELTALVDLFLIHIFPEQGDLPLLFNRQWRPQPFETSIGHNFEAPVLVALACRALKDDQRRLLTEQKLLQLTDHSLQTAQLPSGYFLYGQDEQDQWRELLTWWTQVEAANGLQWAYEITGKDSYLTELSRLWQGFPNHWADREYGDWHPQLDRSLQPAGDTNKGDIWRSLYHSTRACVAMKYGFSALDGPNNTKPNTPETHPDDAPAHPVTPY</sequence>
<organism evidence="4 5">
    <name type="scientific">Reinekea blandensis MED297</name>
    <dbReference type="NCBI Taxonomy" id="314283"/>
    <lineage>
        <taxon>Bacteria</taxon>
        <taxon>Pseudomonadati</taxon>
        <taxon>Pseudomonadota</taxon>
        <taxon>Gammaproteobacteria</taxon>
        <taxon>Oceanospirillales</taxon>
        <taxon>Saccharospirillaceae</taxon>
        <taxon>Reinekea</taxon>
    </lineage>
</organism>
<dbReference type="PANTHER" id="PTHR15108">
    <property type="entry name" value="N-ACYLGLUCOSAMINE-2-EPIMERASE"/>
    <property type="match status" value="1"/>
</dbReference>
<evidence type="ECO:0000256" key="2">
    <source>
        <dbReference type="ARBA" id="ARBA00023235"/>
    </source>
</evidence>
<proteinExistence type="inferred from homology"/>
<dbReference type="InterPro" id="IPR008928">
    <property type="entry name" value="6-hairpin_glycosidase_sf"/>
</dbReference>
<dbReference type="Pfam" id="PF07221">
    <property type="entry name" value="GlcNAc_2-epim"/>
    <property type="match status" value="1"/>
</dbReference>
<evidence type="ECO:0000313" key="5">
    <source>
        <dbReference type="Proteomes" id="UP000005953"/>
    </source>
</evidence>
<dbReference type="AlphaFoldDB" id="A4BA77"/>
<evidence type="ECO:0000256" key="3">
    <source>
        <dbReference type="SAM" id="MobiDB-lite"/>
    </source>
</evidence>
<feature type="compositionally biased region" description="Polar residues" evidence="3">
    <location>
        <begin position="391"/>
        <end position="400"/>
    </location>
</feature>
<name>A4BA77_9GAMM</name>
<dbReference type="OrthoDB" id="5141876at2"/>
<dbReference type="STRING" id="314283.MED297_09996"/>
<dbReference type="SUPFAM" id="SSF48208">
    <property type="entry name" value="Six-hairpin glycosidases"/>
    <property type="match status" value="1"/>
</dbReference>
<evidence type="ECO:0000313" key="4">
    <source>
        <dbReference type="EMBL" id="EAR10833.1"/>
    </source>
</evidence>
<dbReference type="EMBL" id="AAOE01000002">
    <property type="protein sequence ID" value="EAR10833.1"/>
    <property type="molecule type" value="Genomic_DNA"/>
</dbReference>
<dbReference type="InterPro" id="IPR010819">
    <property type="entry name" value="AGE/CE"/>
</dbReference>
<reference evidence="4 5" key="1">
    <citation type="submission" date="2006-02" db="EMBL/GenBank/DDBJ databases">
        <authorList>
            <person name="Pinhassi J."/>
            <person name="Pedros-Alio C."/>
            <person name="Ferriera S."/>
            <person name="Johnson J."/>
            <person name="Kravitz S."/>
            <person name="Halpern A."/>
            <person name="Remington K."/>
            <person name="Beeson K."/>
            <person name="Tran B."/>
            <person name="Rogers Y.-H."/>
            <person name="Friedman R."/>
            <person name="Venter J.C."/>
        </authorList>
    </citation>
    <scope>NUCLEOTIDE SEQUENCE [LARGE SCALE GENOMIC DNA]</scope>
    <source>
        <strain evidence="4 5">MED297</strain>
    </source>
</reference>
<dbReference type="InterPro" id="IPR012341">
    <property type="entry name" value="6hp_glycosidase-like_sf"/>
</dbReference>
<comment type="similarity">
    <text evidence="1">Belongs to the N-acylglucosamine 2-epimerase family.</text>
</comment>
<dbReference type="HOGENOM" id="CLU_046651_3_0_6"/>
<dbReference type="GO" id="GO:0016853">
    <property type="term" value="F:isomerase activity"/>
    <property type="evidence" value="ECO:0007669"/>
    <property type="project" value="UniProtKB-KW"/>
</dbReference>
<evidence type="ECO:0008006" key="6">
    <source>
        <dbReference type="Google" id="ProtNLM"/>
    </source>
</evidence>
<dbReference type="Gene3D" id="1.50.10.10">
    <property type="match status" value="1"/>
</dbReference>
<dbReference type="GO" id="GO:0005975">
    <property type="term" value="P:carbohydrate metabolic process"/>
    <property type="evidence" value="ECO:0007669"/>
    <property type="project" value="InterPro"/>
</dbReference>
<feature type="region of interest" description="Disordered" evidence="3">
    <location>
        <begin position="390"/>
        <end position="414"/>
    </location>
</feature>
<protein>
    <recommendedName>
        <fullName evidence="6">N-acyl-D-glucosamine 2-epimerase</fullName>
    </recommendedName>
</protein>
<keyword evidence="2" id="KW-0413">Isomerase</keyword>
<dbReference type="Proteomes" id="UP000005953">
    <property type="component" value="Unassembled WGS sequence"/>
</dbReference>
<dbReference type="RefSeq" id="WP_008041348.1">
    <property type="nucleotide sequence ID" value="NZ_CH724149.1"/>
</dbReference>